<evidence type="ECO:0000313" key="2">
    <source>
        <dbReference type="Proteomes" id="UP001319828"/>
    </source>
</evidence>
<reference evidence="1" key="1">
    <citation type="submission" date="2020-07" db="EMBL/GenBank/DDBJ databases">
        <title>Campylobacter molothri sp. nov. isolated from wild birds.</title>
        <authorList>
            <person name="Miller W.G."/>
            <person name="Chapman M.H."/>
            <person name="Yee E."/>
            <person name="Lopes B.S."/>
            <person name="Forbes K.J."/>
        </authorList>
    </citation>
    <scope>NUCLEOTIDE SEQUENCE</scope>
    <source>
        <strain evidence="1">RM9754</strain>
    </source>
</reference>
<name>A0ACC5W0J0_9BACT</name>
<evidence type="ECO:0000313" key="1">
    <source>
        <dbReference type="EMBL" id="MBZ7974466.1"/>
    </source>
</evidence>
<protein>
    <submittedName>
        <fullName evidence="1">Uncharacterized protein</fullName>
    </submittedName>
</protein>
<comment type="caution">
    <text evidence="1">The sequence shown here is derived from an EMBL/GenBank/DDBJ whole genome shotgun (WGS) entry which is preliminary data.</text>
</comment>
<gene>
    <name evidence="1" type="ORF">H2252_03650</name>
</gene>
<organism evidence="1 2">
    <name type="scientific">Campylobacter molothri</name>
    <dbReference type="NCBI Taxonomy" id="1032242"/>
    <lineage>
        <taxon>Bacteria</taxon>
        <taxon>Pseudomonadati</taxon>
        <taxon>Campylobacterota</taxon>
        <taxon>Epsilonproteobacteria</taxon>
        <taxon>Campylobacterales</taxon>
        <taxon>Campylobacteraceae</taxon>
        <taxon>Campylobacter</taxon>
    </lineage>
</organism>
<sequence length="47" mass="5620">MRLLFLIFFLNLNLLAENFLDFAKNNIKKEQNISQENSTKRIKIPTH</sequence>
<proteinExistence type="predicted"/>
<keyword evidence="2" id="KW-1185">Reference proteome</keyword>
<dbReference type="Proteomes" id="UP001319828">
    <property type="component" value="Unassembled WGS sequence"/>
</dbReference>
<dbReference type="EMBL" id="JACHUQ010000005">
    <property type="protein sequence ID" value="MBZ7974466.1"/>
    <property type="molecule type" value="Genomic_DNA"/>
</dbReference>
<accession>A0ACC5W0J0</accession>